<evidence type="ECO:0000313" key="9">
    <source>
        <dbReference type="Proteomes" id="UP000664521"/>
    </source>
</evidence>
<comment type="caution">
    <text evidence="8">The sequence shown here is derived from an EMBL/GenBank/DDBJ whole genome shotgun (WGS) entry which is preliminary data.</text>
</comment>
<protein>
    <recommendedName>
        <fullName evidence="10">Cytochrome P450</fullName>
    </recommendedName>
</protein>
<dbReference type="Gene3D" id="1.10.630.10">
    <property type="entry name" value="Cytochrome P450"/>
    <property type="match status" value="1"/>
</dbReference>
<comment type="similarity">
    <text evidence="2">Belongs to the cytochrome P450 family.</text>
</comment>
<sequence>MTSYILSFSQSTWTLLTIPAIACSILFTWRLWRFSIAPGLSPDDPEQLPYWIPFLGHAFRFAKDPQTVFVDGQKRFGRVGRPYSLTVAGTTFYVLTDPQDFSSVYRNAAAFTFDPLVEQVYRAFQLPDAAIRRLYCTPSSLDEKSPSHTPPRNGKVNISHEMIVVEMRRNQTLGHSLKTMKQLDSMMDLESICERFLTTQHGSTTVLSLSQFCSIMATSAGQASYFGNALSEIDESLPETFVDFDKLCWQIFYRPPMLWSKQLTKCKAKFLKALEAYSKKPTEERQDMPQFLKNWESQCIKAGLRNSDIAIIMLIQYFGLNTNTPKACFWMFCHILFNPELAHIIRNETSAAFTSEGLDYDIIDKSQLLHGIWLETLRLCTSSLSFRYITQDFQLKGLQLRKGNQVILNPRWLHVDSNYFGTSPLHFNVKRFVDNPGYQRHPAFRPFGGGESQCPGRQMAKQTALTFVAYVLHKYDVELPWPQVFPKTSHESHPGVAVMAPAEGHDLMFRLTERQTDKSG</sequence>
<evidence type="ECO:0000313" key="8">
    <source>
        <dbReference type="EMBL" id="CAF9910179.1"/>
    </source>
</evidence>
<evidence type="ECO:0000256" key="5">
    <source>
        <dbReference type="ARBA" id="ARBA00023004"/>
    </source>
</evidence>
<feature type="transmembrane region" description="Helical" evidence="7">
    <location>
        <begin position="12"/>
        <end position="32"/>
    </location>
</feature>
<keyword evidence="7" id="KW-0472">Membrane</keyword>
<gene>
    <name evidence="8" type="ORF">HETSPECPRED_009639</name>
</gene>
<evidence type="ECO:0000256" key="6">
    <source>
        <dbReference type="PIRSR" id="PIRSR602403-1"/>
    </source>
</evidence>
<keyword evidence="4 6" id="KW-0479">Metal-binding</keyword>
<evidence type="ECO:0000256" key="2">
    <source>
        <dbReference type="ARBA" id="ARBA00010617"/>
    </source>
</evidence>
<dbReference type="PANTHER" id="PTHR24304:SF2">
    <property type="entry name" value="24-HYDROXYCHOLESTEROL 7-ALPHA-HYDROXYLASE"/>
    <property type="match status" value="1"/>
</dbReference>
<dbReference type="CDD" id="cd11040">
    <property type="entry name" value="CYP7_CYP8-like"/>
    <property type="match status" value="1"/>
</dbReference>
<keyword evidence="5 6" id="KW-0408">Iron</keyword>
<dbReference type="Pfam" id="PF00067">
    <property type="entry name" value="p450"/>
    <property type="match status" value="1"/>
</dbReference>
<dbReference type="OrthoDB" id="1470350at2759"/>
<evidence type="ECO:0008006" key="10">
    <source>
        <dbReference type="Google" id="ProtNLM"/>
    </source>
</evidence>
<proteinExistence type="inferred from homology"/>
<evidence type="ECO:0000256" key="1">
    <source>
        <dbReference type="ARBA" id="ARBA00001971"/>
    </source>
</evidence>
<dbReference type="InterPro" id="IPR001128">
    <property type="entry name" value="Cyt_P450"/>
</dbReference>
<keyword evidence="7" id="KW-0812">Transmembrane</keyword>
<reference evidence="8" key="1">
    <citation type="submission" date="2021-03" db="EMBL/GenBank/DDBJ databases">
        <authorList>
            <person name="Tagirdzhanova G."/>
        </authorList>
    </citation>
    <scope>NUCLEOTIDE SEQUENCE</scope>
</reference>
<dbReference type="PRINTS" id="PR00465">
    <property type="entry name" value="EP450IV"/>
</dbReference>
<keyword evidence="3 6" id="KW-0349">Heme</keyword>
<dbReference type="InterPro" id="IPR036396">
    <property type="entry name" value="Cyt_P450_sf"/>
</dbReference>
<dbReference type="Proteomes" id="UP000664521">
    <property type="component" value="Unassembled WGS sequence"/>
</dbReference>
<dbReference type="InterPro" id="IPR050529">
    <property type="entry name" value="CYP450_sterol_14alpha_dmase"/>
</dbReference>
<dbReference type="AlphaFoldDB" id="A0A8H3IE10"/>
<dbReference type="EMBL" id="CAJPDS010000008">
    <property type="protein sequence ID" value="CAF9910179.1"/>
    <property type="molecule type" value="Genomic_DNA"/>
</dbReference>
<dbReference type="InterPro" id="IPR002403">
    <property type="entry name" value="Cyt_P450_E_grp-IV"/>
</dbReference>
<evidence type="ECO:0000256" key="3">
    <source>
        <dbReference type="ARBA" id="ARBA00022617"/>
    </source>
</evidence>
<dbReference type="GO" id="GO:0005506">
    <property type="term" value="F:iron ion binding"/>
    <property type="evidence" value="ECO:0007669"/>
    <property type="project" value="InterPro"/>
</dbReference>
<dbReference type="GO" id="GO:0016705">
    <property type="term" value="F:oxidoreductase activity, acting on paired donors, with incorporation or reduction of molecular oxygen"/>
    <property type="evidence" value="ECO:0007669"/>
    <property type="project" value="InterPro"/>
</dbReference>
<keyword evidence="9" id="KW-1185">Reference proteome</keyword>
<dbReference type="PANTHER" id="PTHR24304">
    <property type="entry name" value="CYTOCHROME P450 FAMILY 7"/>
    <property type="match status" value="1"/>
</dbReference>
<organism evidence="8 9">
    <name type="scientific">Heterodermia speciosa</name>
    <dbReference type="NCBI Taxonomy" id="116794"/>
    <lineage>
        <taxon>Eukaryota</taxon>
        <taxon>Fungi</taxon>
        <taxon>Dikarya</taxon>
        <taxon>Ascomycota</taxon>
        <taxon>Pezizomycotina</taxon>
        <taxon>Lecanoromycetes</taxon>
        <taxon>OSLEUM clade</taxon>
        <taxon>Lecanoromycetidae</taxon>
        <taxon>Caliciales</taxon>
        <taxon>Physciaceae</taxon>
        <taxon>Heterodermia</taxon>
    </lineage>
</organism>
<accession>A0A8H3IE10</accession>
<comment type="cofactor">
    <cofactor evidence="1 6">
        <name>heme</name>
        <dbReference type="ChEBI" id="CHEBI:30413"/>
    </cofactor>
</comment>
<keyword evidence="7" id="KW-1133">Transmembrane helix</keyword>
<evidence type="ECO:0000256" key="7">
    <source>
        <dbReference type="SAM" id="Phobius"/>
    </source>
</evidence>
<dbReference type="GO" id="GO:0008395">
    <property type="term" value="F:steroid hydroxylase activity"/>
    <property type="evidence" value="ECO:0007669"/>
    <property type="project" value="TreeGrafter"/>
</dbReference>
<dbReference type="GO" id="GO:0020037">
    <property type="term" value="F:heme binding"/>
    <property type="evidence" value="ECO:0007669"/>
    <property type="project" value="InterPro"/>
</dbReference>
<feature type="binding site" description="axial binding residue" evidence="6">
    <location>
        <position position="454"/>
    </location>
    <ligand>
        <name>heme</name>
        <dbReference type="ChEBI" id="CHEBI:30413"/>
    </ligand>
    <ligandPart>
        <name>Fe</name>
        <dbReference type="ChEBI" id="CHEBI:18248"/>
    </ligandPart>
</feature>
<name>A0A8H3IE10_9LECA</name>
<dbReference type="SUPFAM" id="SSF48264">
    <property type="entry name" value="Cytochrome P450"/>
    <property type="match status" value="1"/>
</dbReference>
<evidence type="ECO:0000256" key="4">
    <source>
        <dbReference type="ARBA" id="ARBA00022723"/>
    </source>
</evidence>